<name>A0A8T1AS14_9STRA</name>
<accession>A0A8T1AS14</accession>
<comment type="caution">
    <text evidence="2">The sequence shown here is derived from an EMBL/GenBank/DDBJ whole genome shotgun (WGS) entry which is preliminary data.</text>
</comment>
<reference evidence="2" key="1">
    <citation type="submission" date="2018-10" db="EMBL/GenBank/DDBJ databases">
        <title>Effector identification in a new, highly contiguous assembly of the strawberry crown rot pathogen Phytophthora cactorum.</title>
        <authorList>
            <person name="Armitage A.D."/>
            <person name="Nellist C.F."/>
            <person name="Bates H."/>
            <person name="Vickerstaff R.J."/>
            <person name="Harrison R.J."/>
        </authorList>
    </citation>
    <scope>NUCLEOTIDE SEQUENCE</scope>
    <source>
        <strain evidence="1">4032</strain>
        <strain evidence="2">4040</strain>
    </source>
</reference>
<dbReference type="AlphaFoldDB" id="A0A8T1AS14"/>
<gene>
    <name evidence="1" type="ORF">PC115_g23005</name>
    <name evidence="2" type="ORF">PC117_g25555</name>
</gene>
<organism evidence="2 3">
    <name type="scientific">Phytophthora cactorum</name>
    <dbReference type="NCBI Taxonomy" id="29920"/>
    <lineage>
        <taxon>Eukaryota</taxon>
        <taxon>Sar</taxon>
        <taxon>Stramenopiles</taxon>
        <taxon>Oomycota</taxon>
        <taxon>Peronosporomycetes</taxon>
        <taxon>Peronosporales</taxon>
        <taxon>Peronosporaceae</taxon>
        <taxon>Phytophthora</taxon>
    </lineage>
</organism>
<dbReference type="Proteomes" id="UP000736787">
    <property type="component" value="Unassembled WGS sequence"/>
</dbReference>
<proteinExistence type="predicted"/>
<protein>
    <submittedName>
        <fullName evidence="2">Uncharacterized protein</fullName>
    </submittedName>
</protein>
<sequence>MWTPLVGAVVEAYVAPVVSLSRLVKLFKVVARPGTEAATVVEVYVAPAMLLSQLSMLTMLVIRLDAEAVAAVVVVASAVLPTRPAMINSWRWVWNQWSWQQWRWRLRDCRSYY</sequence>
<evidence type="ECO:0000313" key="2">
    <source>
        <dbReference type="EMBL" id="KAG2885597.1"/>
    </source>
</evidence>
<evidence type="ECO:0000313" key="3">
    <source>
        <dbReference type="Proteomes" id="UP000736787"/>
    </source>
</evidence>
<dbReference type="Proteomes" id="UP000774804">
    <property type="component" value="Unassembled WGS sequence"/>
</dbReference>
<dbReference type="EMBL" id="RCMK01002018">
    <property type="protein sequence ID" value="KAG2885597.1"/>
    <property type="molecule type" value="Genomic_DNA"/>
</dbReference>
<evidence type="ECO:0000313" key="1">
    <source>
        <dbReference type="EMBL" id="KAG2878664.1"/>
    </source>
</evidence>
<dbReference type="EMBL" id="RCMI01002108">
    <property type="protein sequence ID" value="KAG2878664.1"/>
    <property type="molecule type" value="Genomic_DNA"/>
</dbReference>